<feature type="transmembrane region" description="Helical" evidence="8">
    <location>
        <begin position="265"/>
        <end position="285"/>
    </location>
</feature>
<evidence type="ECO:0000259" key="9">
    <source>
        <dbReference type="PROSITE" id="PS50262"/>
    </source>
</evidence>
<evidence type="ECO:0000256" key="6">
    <source>
        <dbReference type="ARBA" id="ARBA00023170"/>
    </source>
</evidence>
<keyword evidence="11" id="KW-1185">Reference proteome</keyword>
<dbReference type="InterPro" id="IPR017452">
    <property type="entry name" value="GPCR_Rhodpsn_7TM"/>
</dbReference>
<keyword evidence="5 8" id="KW-0472">Membrane</keyword>
<feature type="transmembrane region" description="Helical" evidence="8">
    <location>
        <begin position="226"/>
        <end position="245"/>
    </location>
</feature>
<dbReference type="Pfam" id="PF10323">
    <property type="entry name" value="7TM_GPCR_Srv"/>
    <property type="match status" value="1"/>
</dbReference>
<protein>
    <recommendedName>
        <fullName evidence="9">G-protein coupled receptors family 1 profile domain-containing protein</fullName>
    </recommendedName>
</protein>
<feature type="transmembrane region" description="Helical" evidence="8">
    <location>
        <begin position="43"/>
        <end position="66"/>
    </location>
</feature>
<feature type="transmembrane region" description="Helical" evidence="8">
    <location>
        <begin position="95"/>
        <end position="113"/>
    </location>
</feature>
<evidence type="ECO:0000256" key="8">
    <source>
        <dbReference type="SAM" id="Phobius"/>
    </source>
</evidence>
<evidence type="ECO:0000256" key="4">
    <source>
        <dbReference type="ARBA" id="ARBA00023040"/>
    </source>
</evidence>
<dbReference type="PANTHER" id="PTHR24238">
    <property type="entry name" value="G-PROTEIN COUPLED RECEPTOR"/>
    <property type="match status" value="1"/>
</dbReference>
<keyword evidence="2 8" id="KW-0812">Transmembrane</keyword>
<gene>
    <name evidence="10" type="ORF">CAMP_LOCUS15894</name>
</gene>
<dbReference type="EMBL" id="CANHGI010000005">
    <property type="protein sequence ID" value="CAI5453257.1"/>
    <property type="molecule type" value="Genomic_DNA"/>
</dbReference>
<evidence type="ECO:0000313" key="10">
    <source>
        <dbReference type="EMBL" id="CAI5453257.1"/>
    </source>
</evidence>
<dbReference type="PROSITE" id="PS50262">
    <property type="entry name" value="G_PROTEIN_RECEP_F1_2"/>
    <property type="match status" value="1"/>
</dbReference>
<dbReference type="Proteomes" id="UP001152747">
    <property type="component" value="Unassembled WGS sequence"/>
</dbReference>
<reference evidence="10" key="1">
    <citation type="submission" date="2022-11" db="EMBL/GenBank/DDBJ databases">
        <authorList>
            <person name="Kikuchi T."/>
        </authorList>
    </citation>
    <scope>NUCLEOTIDE SEQUENCE</scope>
    <source>
        <strain evidence="10">PS1010</strain>
    </source>
</reference>
<dbReference type="InterPro" id="IPR019426">
    <property type="entry name" value="7TM_GPCR_serpentine_rcpt_Srv"/>
</dbReference>
<evidence type="ECO:0000256" key="3">
    <source>
        <dbReference type="ARBA" id="ARBA00022989"/>
    </source>
</evidence>
<organism evidence="10 11">
    <name type="scientific">Caenorhabditis angaria</name>
    <dbReference type="NCBI Taxonomy" id="860376"/>
    <lineage>
        <taxon>Eukaryota</taxon>
        <taxon>Metazoa</taxon>
        <taxon>Ecdysozoa</taxon>
        <taxon>Nematoda</taxon>
        <taxon>Chromadorea</taxon>
        <taxon>Rhabditida</taxon>
        <taxon>Rhabditina</taxon>
        <taxon>Rhabditomorpha</taxon>
        <taxon>Rhabditoidea</taxon>
        <taxon>Rhabditidae</taxon>
        <taxon>Peloderinae</taxon>
        <taxon>Caenorhabditis</taxon>
    </lineage>
</organism>
<dbReference type="AlphaFoldDB" id="A0A9P1IXW6"/>
<keyword evidence="4" id="KW-0297">G-protein coupled receptor</keyword>
<comment type="subcellular location">
    <subcellularLocation>
        <location evidence="1">Membrane</location>
        <topology evidence="1">Multi-pass membrane protein</topology>
    </subcellularLocation>
</comment>
<dbReference type="GO" id="GO:0005886">
    <property type="term" value="C:plasma membrane"/>
    <property type="evidence" value="ECO:0007669"/>
    <property type="project" value="TreeGrafter"/>
</dbReference>
<name>A0A9P1IXW6_9PELO</name>
<keyword evidence="7" id="KW-0807">Transducer</keyword>
<evidence type="ECO:0000313" key="11">
    <source>
        <dbReference type="Proteomes" id="UP001152747"/>
    </source>
</evidence>
<dbReference type="PANTHER" id="PTHR24238:SF26">
    <property type="entry name" value="G-PROTEIN COUPLED RECEPTORS FAMILY 1 PROFILE DOMAIN-CONTAINING PROTEIN"/>
    <property type="match status" value="1"/>
</dbReference>
<feature type="transmembrane region" description="Helical" evidence="8">
    <location>
        <begin position="134"/>
        <end position="155"/>
    </location>
</feature>
<evidence type="ECO:0000256" key="2">
    <source>
        <dbReference type="ARBA" id="ARBA00022692"/>
    </source>
</evidence>
<feature type="transmembrane region" description="Helical" evidence="8">
    <location>
        <begin position="175"/>
        <end position="205"/>
    </location>
</feature>
<evidence type="ECO:0000256" key="7">
    <source>
        <dbReference type="ARBA" id="ARBA00023224"/>
    </source>
</evidence>
<dbReference type="SUPFAM" id="SSF81321">
    <property type="entry name" value="Family A G protein-coupled receptor-like"/>
    <property type="match status" value="1"/>
</dbReference>
<dbReference type="Gene3D" id="1.20.1070.10">
    <property type="entry name" value="Rhodopsin 7-helix transmembrane proteins"/>
    <property type="match status" value="1"/>
</dbReference>
<keyword evidence="6" id="KW-0675">Receptor</keyword>
<keyword evidence="3 8" id="KW-1133">Transmembrane helix</keyword>
<accession>A0A9P1IXW6</accession>
<dbReference type="OrthoDB" id="5853161at2759"/>
<dbReference type="CDD" id="cd00637">
    <property type="entry name" value="7tm_classA_rhodopsin-like"/>
    <property type="match status" value="1"/>
</dbReference>
<dbReference type="GO" id="GO:0008188">
    <property type="term" value="F:neuropeptide receptor activity"/>
    <property type="evidence" value="ECO:0007669"/>
    <property type="project" value="TreeGrafter"/>
</dbReference>
<evidence type="ECO:0000256" key="1">
    <source>
        <dbReference type="ARBA" id="ARBA00004141"/>
    </source>
</evidence>
<evidence type="ECO:0000256" key="5">
    <source>
        <dbReference type="ARBA" id="ARBA00023136"/>
    </source>
</evidence>
<feature type="domain" description="G-protein coupled receptors family 1 profile" evidence="9">
    <location>
        <begin position="23"/>
        <end position="282"/>
    </location>
</feature>
<sequence length="309" mass="36191">MITPFWQMDVMFIETVIILPIYIILLVDISICQFSKTHFQSQYYVLVVSQGIADILTSLFVLQLFFARYFQFGNEFIFAAQMYGSAIFHSDSGPFFFVIRYFGVFLITLQRYLAVCRSHGRFYQIFSRLSNFQLILIHWLGSILIFSPSFFTIFPTPPYFSNSTELFLVNSAFHVQFFSAIVIFVFVFFGIINLLMYIQVIRAIIKAKKVSGLQQNKNNSSQETRLLIHIFLLVLISSLTFLYYFNEFIASGQSSYSEARRFHRRFYAIIAVNFGYINPIVLLFLNRDVRMRIGRATKVWDKRTSMVSK</sequence>
<proteinExistence type="predicted"/>
<comment type="caution">
    <text evidence="10">The sequence shown here is derived from an EMBL/GenBank/DDBJ whole genome shotgun (WGS) entry which is preliminary data.</text>
</comment>
<feature type="transmembrane region" description="Helical" evidence="8">
    <location>
        <begin position="12"/>
        <end position="31"/>
    </location>
</feature>